<dbReference type="Pfam" id="PF14907">
    <property type="entry name" value="NTP_transf_5"/>
    <property type="match status" value="1"/>
</dbReference>
<proteinExistence type="predicted"/>
<dbReference type="RefSeq" id="WP_116574112.1">
    <property type="nucleotide sequence ID" value="NZ_QDGZ01000011.1"/>
</dbReference>
<dbReference type="Proteomes" id="UP000246018">
    <property type="component" value="Unassembled WGS sequence"/>
</dbReference>
<dbReference type="SUPFAM" id="SSF81301">
    <property type="entry name" value="Nucleotidyltransferase"/>
    <property type="match status" value="1"/>
</dbReference>
<dbReference type="OrthoDB" id="3394845at2"/>
<dbReference type="AlphaFoldDB" id="A0A2T8F5C8"/>
<dbReference type="EMBL" id="QDGZ01000011">
    <property type="protein sequence ID" value="PVG80931.1"/>
    <property type="molecule type" value="Genomic_DNA"/>
</dbReference>
<reference evidence="1 2" key="1">
    <citation type="submission" date="2018-04" db="EMBL/GenBank/DDBJ databases">
        <title>Genome of Nocardioides gansuensis WSJ-1.</title>
        <authorList>
            <person name="Wu S."/>
            <person name="Wang G."/>
        </authorList>
    </citation>
    <scope>NUCLEOTIDE SEQUENCE [LARGE SCALE GENOMIC DNA]</scope>
    <source>
        <strain evidence="1 2">WSJ-1</strain>
    </source>
</reference>
<evidence type="ECO:0000313" key="2">
    <source>
        <dbReference type="Proteomes" id="UP000246018"/>
    </source>
</evidence>
<name>A0A2T8F5C8_9ACTN</name>
<keyword evidence="2" id="KW-1185">Reference proteome</keyword>
<evidence type="ECO:0000313" key="1">
    <source>
        <dbReference type="EMBL" id="PVG80931.1"/>
    </source>
</evidence>
<gene>
    <name evidence="1" type="ORF">DDE18_20390</name>
</gene>
<evidence type="ECO:0008006" key="3">
    <source>
        <dbReference type="Google" id="ProtNLM"/>
    </source>
</evidence>
<sequence>MTLNESQQDLREALKRVAVVLKQAEIPFALTGGYAVWARGGPEPDHDVDFLVAEEDAETAASACANEGLQVVRPPEDWLFKVFTDNSMVDVLHRHSGEPAPRSVVEDADEIEVLSVQMPVLSATELIVQKLLALDEHYCDFSTMLPVARTLREQVDWERVRRETASSHFAAAFLFLIERLGIVEGLSLVEQ</sequence>
<dbReference type="InterPro" id="IPR039498">
    <property type="entry name" value="NTP_transf_5"/>
</dbReference>
<comment type="caution">
    <text evidence="1">The sequence shown here is derived from an EMBL/GenBank/DDBJ whole genome shotgun (WGS) entry which is preliminary data.</text>
</comment>
<dbReference type="InterPro" id="IPR043519">
    <property type="entry name" value="NT_sf"/>
</dbReference>
<accession>A0A2T8F5C8</accession>
<protein>
    <recommendedName>
        <fullName evidence="3">Nucleotidyltransferase</fullName>
    </recommendedName>
</protein>
<dbReference type="Gene3D" id="3.30.460.40">
    <property type="match status" value="1"/>
</dbReference>
<organism evidence="1 2">
    <name type="scientific">Nocardioides gansuensis</name>
    <dbReference type="NCBI Taxonomy" id="2138300"/>
    <lineage>
        <taxon>Bacteria</taxon>
        <taxon>Bacillati</taxon>
        <taxon>Actinomycetota</taxon>
        <taxon>Actinomycetes</taxon>
        <taxon>Propionibacteriales</taxon>
        <taxon>Nocardioidaceae</taxon>
        <taxon>Nocardioides</taxon>
    </lineage>
</organism>